<dbReference type="PANTHER" id="PTHR42693">
    <property type="entry name" value="ARYLSULFATASE FAMILY MEMBER"/>
    <property type="match status" value="1"/>
</dbReference>
<evidence type="ECO:0000259" key="5">
    <source>
        <dbReference type="Pfam" id="PF00884"/>
    </source>
</evidence>
<dbReference type="InterPro" id="IPR050738">
    <property type="entry name" value="Sulfatase"/>
</dbReference>
<evidence type="ECO:0000313" key="7">
    <source>
        <dbReference type="Proteomes" id="UP000565711"/>
    </source>
</evidence>
<dbReference type="Gene3D" id="3.30.1120.10">
    <property type="match status" value="1"/>
</dbReference>
<keyword evidence="7" id="KW-1185">Reference proteome</keyword>
<gene>
    <name evidence="6" type="ORF">HGA08_13855</name>
</gene>
<keyword evidence="3" id="KW-0378">Hydrolase</keyword>
<reference evidence="6 7" key="1">
    <citation type="submission" date="2020-04" db="EMBL/GenBank/DDBJ databases">
        <title>MicrobeNet Type strains.</title>
        <authorList>
            <person name="Nicholson A.C."/>
        </authorList>
    </citation>
    <scope>NUCLEOTIDE SEQUENCE [LARGE SCALE GENOMIC DNA]</scope>
    <source>
        <strain evidence="6 7">JCM 12354</strain>
    </source>
</reference>
<dbReference type="CDD" id="cd16025">
    <property type="entry name" value="PAS_like"/>
    <property type="match status" value="1"/>
</dbReference>
<dbReference type="Pfam" id="PF00884">
    <property type="entry name" value="Sulfatase"/>
    <property type="match status" value="1"/>
</dbReference>
<protein>
    <submittedName>
        <fullName evidence="6">Arylsulfatase</fullName>
    </submittedName>
</protein>
<evidence type="ECO:0000256" key="1">
    <source>
        <dbReference type="ARBA" id="ARBA00008779"/>
    </source>
</evidence>
<dbReference type="PROSITE" id="PS00523">
    <property type="entry name" value="SULFATASE_1"/>
    <property type="match status" value="1"/>
</dbReference>
<dbReference type="PROSITE" id="PS00149">
    <property type="entry name" value="SULFATASE_2"/>
    <property type="match status" value="1"/>
</dbReference>
<dbReference type="GO" id="GO:0046872">
    <property type="term" value="F:metal ion binding"/>
    <property type="evidence" value="ECO:0007669"/>
    <property type="project" value="UniProtKB-KW"/>
</dbReference>
<dbReference type="Proteomes" id="UP000565711">
    <property type="component" value="Unassembled WGS sequence"/>
</dbReference>
<dbReference type="RefSeq" id="WP_067872462.1">
    <property type="nucleotide sequence ID" value="NZ_JAAXOP010000006.1"/>
</dbReference>
<dbReference type="EMBL" id="JAAXOP010000006">
    <property type="protein sequence ID" value="NKY51304.1"/>
    <property type="molecule type" value="Genomic_DNA"/>
</dbReference>
<dbReference type="InterPro" id="IPR017850">
    <property type="entry name" value="Alkaline_phosphatase_core_sf"/>
</dbReference>
<dbReference type="SUPFAM" id="SSF53649">
    <property type="entry name" value="Alkaline phosphatase-like"/>
    <property type="match status" value="1"/>
</dbReference>
<keyword evidence="4" id="KW-0106">Calcium</keyword>
<dbReference type="GO" id="GO:0004065">
    <property type="term" value="F:arylsulfatase activity"/>
    <property type="evidence" value="ECO:0007669"/>
    <property type="project" value="TreeGrafter"/>
</dbReference>
<feature type="domain" description="Sulfatase N-terminal" evidence="5">
    <location>
        <begin position="48"/>
        <end position="473"/>
    </location>
</feature>
<dbReference type="PANTHER" id="PTHR42693:SF33">
    <property type="entry name" value="ARYLSULFATASE"/>
    <property type="match status" value="1"/>
</dbReference>
<evidence type="ECO:0000256" key="3">
    <source>
        <dbReference type="ARBA" id="ARBA00022801"/>
    </source>
</evidence>
<keyword evidence="2" id="KW-0479">Metal-binding</keyword>
<evidence type="ECO:0000256" key="4">
    <source>
        <dbReference type="ARBA" id="ARBA00022837"/>
    </source>
</evidence>
<dbReference type="Gene3D" id="3.40.720.10">
    <property type="entry name" value="Alkaline Phosphatase, subunit A"/>
    <property type="match status" value="1"/>
</dbReference>
<dbReference type="InterPro" id="IPR000917">
    <property type="entry name" value="Sulfatase_N"/>
</dbReference>
<evidence type="ECO:0000313" key="6">
    <source>
        <dbReference type="EMBL" id="NKY51304.1"/>
    </source>
</evidence>
<comment type="caution">
    <text evidence="6">The sequence shown here is derived from an EMBL/GenBank/DDBJ whole genome shotgun (WGS) entry which is preliminary data.</text>
</comment>
<sequence length="787" mass="87655">MTPDSRGIPADLPEGSRAYLGFEGRVGRTIAGSEPWWPPRPRAASKAPNVVVVLVDDMGYSDIGCFGSEIATPNLDLLAAEGVRYTNFHVNSMCSPTRAALLTGRNSHAAGVSYVAHADPGFPGQAMELADDVSTVAEELRDNGYSTLMVGKWHLCKDSDVTDTGSRKSWPLQRGFDRFYGIMDGMTDMFHPHALYRDNSRITPQDHPENYYFTDDLTDEAIAMIRSVKASDPVKPFFLYFAHGAVHAPLNARAADIEGHRGAYESGWDRIREQRFARQRKLGIVAPDTRLPPRNSEDGDDVPAWDDLPVERKEVFARYMEVYAAMVQSVDDSLGRLRAALTQIDEWDNTFLLFTSDNGASRDGETQGSSQYFDVLRHYHGGGAGLDEEFDRDRARIDEIGGPRTLPHYPRGWAMASNTPFRLYKTNTHAGGHSVPAIVSWPRTVAGTGSGGELRRQYVHVTDFLPTILEVTGAVAAEHRHGVPLKPLAGSSFLSSLTDPAARETHREQYYEMQGHRGYYRDGWEIVTRHRPLTPFGDHEWQLYDLRSDPTETRDLAVEYPELVAELAARWERAAWENQVFPLNEGSGLLRTQRPEREDAFARPVRLVPGTPTLERYRSLMLVYRRSFVVTVDVDFRPGDRGVLFAHGCQSGGYSLSVDRDRLRYFHNHSGQMDVLDLGPLLAGRRQIALDVHALQGGLHVDVRATVDGEERGLACGLVMPMGQAMFQGIDIGIDRGSPVSWERYDAEGTFAWTGTLHSVTWAPGEHAPGTGPETLARQREIGMAFE</sequence>
<name>A0A846Y074_9NOCA</name>
<evidence type="ECO:0000256" key="2">
    <source>
        <dbReference type="ARBA" id="ARBA00022723"/>
    </source>
</evidence>
<dbReference type="InterPro" id="IPR024607">
    <property type="entry name" value="Sulfatase_CS"/>
</dbReference>
<proteinExistence type="inferred from homology"/>
<dbReference type="AlphaFoldDB" id="A0A846Y074"/>
<comment type="similarity">
    <text evidence="1">Belongs to the sulfatase family.</text>
</comment>
<accession>A0A846Y074</accession>
<organism evidence="6 7">
    <name type="scientific">Nocardia vermiculata</name>
    <dbReference type="NCBI Taxonomy" id="257274"/>
    <lineage>
        <taxon>Bacteria</taxon>
        <taxon>Bacillati</taxon>
        <taxon>Actinomycetota</taxon>
        <taxon>Actinomycetes</taxon>
        <taxon>Mycobacteriales</taxon>
        <taxon>Nocardiaceae</taxon>
        <taxon>Nocardia</taxon>
    </lineage>
</organism>